<organism evidence="2 3">
    <name type="scientific">Asticcacaulis excentricus</name>
    <dbReference type="NCBI Taxonomy" id="78587"/>
    <lineage>
        <taxon>Bacteria</taxon>
        <taxon>Pseudomonadati</taxon>
        <taxon>Pseudomonadota</taxon>
        <taxon>Alphaproteobacteria</taxon>
        <taxon>Caulobacterales</taxon>
        <taxon>Caulobacteraceae</taxon>
        <taxon>Asticcacaulis</taxon>
    </lineage>
</organism>
<keyword evidence="1" id="KW-1133">Transmembrane helix</keyword>
<evidence type="ECO:0008006" key="4">
    <source>
        <dbReference type="Google" id="ProtNLM"/>
    </source>
</evidence>
<keyword evidence="1" id="KW-0472">Membrane</keyword>
<proteinExistence type="predicted"/>
<reference evidence="3" key="2">
    <citation type="journal article" date="2017" name="Plant Physiol. Biochem.">
        <title>Differential oxidative and antioxidative response of duckweed Lemna minor toward plant growth promoting/inhibiting bacteria.</title>
        <authorList>
            <person name="Ishizawa H."/>
            <person name="Kuroda M."/>
            <person name="Morikawa M."/>
            <person name="Ike M."/>
        </authorList>
    </citation>
    <scope>NUCLEOTIDE SEQUENCE [LARGE SCALE GENOMIC DNA]</scope>
    <source>
        <strain evidence="3">M6</strain>
    </source>
</reference>
<protein>
    <recommendedName>
        <fullName evidence="4">DUF4112 domain-containing protein</fullName>
    </recommendedName>
</protein>
<dbReference type="Proteomes" id="UP000278756">
    <property type="component" value="Chromosome 1"/>
</dbReference>
<accession>A0A3G9G6L6</accession>
<feature type="transmembrane region" description="Helical" evidence="1">
    <location>
        <begin position="40"/>
        <end position="63"/>
    </location>
</feature>
<reference evidence="3" key="1">
    <citation type="journal article" date="2017" name="Biotechnol. Biofuels">
        <title>Evaluation of environmental bacterial communities as a factor affecting the growth of duckweed Lemna minor.</title>
        <authorList>
            <person name="Ishizawa H."/>
            <person name="Kuroda M."/>
            <person name="Morikawa M."/>
            <person name="Ike M."/>
        </authorList>
    </citation>
    <scope>NUCLEOTIDE SEQUENCE [LARGE SCALE GENOMIC DNA]</scope>
    <source>
        <strain evidence="3">M6</strain>
    </source>
</reference>
<gene>
    <name evidence="2" type="ORF">EM6_0454</name>
</gene>
<dbReference type="EMBL" id="AP018827">
    <property type="protein sequence ID" value="BBF79879.1"/>
    <property type="molecule type" value="Genomic_DNA"/>
</dbReference>
<evidence type="ECO:0000256" key="1">
    <source>
        <dbReference type="SAM" id="Phobius"/>
    </source>
</evidence>
<evidence type="ECO:0000313" key="3">
    <source>
        <dbReference type="Proteomes" id="UP000278756"/>
    </source>
</evidence>
<evidence type="ECO:0000313" key="2">
    <source>
        <dbReference type="EMBL" id="BBF79879.1"/>
    </source>
</evidence>
<sequence>MFVRSAYDVQKVYDSVGTIKRLSDRIIGIGPFNLIGLDGLLAWLPFPIVGAVYSFGASAYILLSGFRARISPVAWVQAAVVLALDLGISGLEEVAQLILPFFPVGAVADTLYQGHLYASHIVQKDIEKTLYIEESGRDAHASGRHKEHLATMKATKGKKRLVYLLP</sequence>
<name>A0A3G9G6L6_9CAUL</name>
<dbReference type="OrthoDB" id="7187630at2"/>
<dbReference type="RefSeq" id="WP_126419990.1">
    <property type="nucleotide sequence ID" value="NZ_AP018827.1"/>
</dbReference>
<keyword evidence="1" id="KW-0812">Transmembrane</keyword>
<dbReference type="AlphaFoldDB" id="A0A3G9G6L6"/>